<dbReference type="InParanoid" id="A9AUF2"/>
<dbReference type="BioCyc" id="HAUR316274:GHYA-426-MONOMER"/>
<accession>A9AUF2</accession>
<keyword evidence="2" id="KW-1185">Reference proteome</keyword>
<sequence>MQYADRSESISEYLKRCPFHNTITITNRLTSDGDRIITILNNHTIAIEIYLAKSNYCLINAGLGFNVDDIYWPNFPAISVLEYLVNGHLVEKQRMLGSTCVGVSSYVAINTDIIYSNRTFCLLGELLHVFTKATRFVQYPKLVDSKSVIDQPLP</sequence>
<reference evidence="1 2" key="1">
    <citation type="journal article" date="2011" name="Stand. Genomic Sci.">
        <title>Complete genome sequence of the filamentous gliding predatory bacterium Herpetosiphon aurantiacus type strain (114-95(T)).</title>
        <authorList>
            <person name="Kiss H."/>
            <person name="Nett M."/>
            <person name="Domin N."/>
            <person name="Martin K."/>
            <person name="Maresca J.A."/>
            <person name="Copeland A."/>
            <person name="Lapidus A."/>
            <person name="Lucas S."/>
            <person name="Berry K.W."/>
            <person name="Glavina Del Rio T."/>
            <person name="Dalin E."/>
            <person name="Tice H."/>
            <person name="Pitluck S."/>
            <person name="Richardson P."/>
            <person name="Bruce D."/>
            <person name="Goodwin L."/>
            <person name="Han C."/>
            <person name="Detter J.C."/>
            <person name="Schmutz J."/>
            <person name="Brettin T."/>
            <person name="Land M."/>
            <person name="Hauser L."/>
            <person name="Kyrpides N.C."/>
            <person name="Ivanova N."/>
            <person name="Goker M."/>
            <person name="Woyke T."/>
            <person name="Klenk H.P."/>
            <person name="Bryant D.A."/>
        </authorList>
    </citation>
    <scope>NUCLEOTIDE SEQUENCE [LARGE SCALE GENOMIC DNA]</scope>
    <source>
        <strain evidence="2">ATCC 23779 / DSM 785 / 114-95</strain>
    </source>
</reference>
<dbReference type="HOGENOM" id="CLU_1701842_0_0_0"/>
<organism evidence="1 2">
    <name type="scientific">Herpetosiphon aurantiacus (strain ATCC 23779 / DSM 785 / 114-95)</name>
    <dbReference type="NCBI Taxonomy" id="316274"/>
    <lineage>
        <taxon>Bacteria</taxon>
        <taxon>Bacillati</taxon>
        <taxon>Chloroflexota</taxon>
        <taxon>Chloroflexia</taxon>
        <taxon>Herpetosiphonales</taxon>
        <taxon>Herpetosiphonaceae</taxon>
        <taxon>Herpetosiphon</taxon>
    </lineage>
</organism>
<name>A9AUF2_HERA2</name>
<evidence type="ECO:0000313" key="1">
    <source>
        <dbReference type="EMBL" id="ABX03071.1"/>
    </source>
</evidence>
<dbReference type="AlphaFoldDB" id="A9AUF2"/>
<dbReference type="EMBL" id="CP000875">
    <property type="protein sequence ID" value="ABX03071.1"/>
    <property type="molecule type" value="Genomic_DNA"/>
</dbReference>
<gene>
    <name evidence="1" type="ordered locus">Haur_0420</name>
</gene>
<protein>
    <submittedName>
        <fullName evidence="1">Uncharacterized protein</fullName>
    </submittedName>
</protein>
<proteinExistence type="predicted"/>
<dbReference type="KEGG" id="hau:Haur_0420"/>
<dbReference type="Proteomes" id="UP000000787">
    <property type="component" value="Chromosome"/>
</dbReference>
<evidence type="ECO:0000313" key="2">
    <source>
        <dbReference type="Proteomes" id="UP000000787"/>
    </source>
</evidence>
<dbReference type="STRING" id="316274.Haur_0420"/>